<keyword evidence="2" id="KW-1185">Reference proteome</keyword>
<organism evidence="1 2">
    <name type="scientific">Pistacia integerrima</name>
    <dbReference type="NCBI Taxonomy" id="434235"/>
    <lineage>
        <taxon>Eukaryota</taxon>
        <taxon>Viridiplantae</taxon>
        <taxon>Streptophyta</taxon>
        <taxon>Embryophyta</taxon>
        <taxon>Tracheophyta</taxon>
        <taxon>Spermatophyta</taxon>
        <taxon>Magnoliopsida</taxon>
        <taxon>eudicotyledons</taxon>
        <taxon>Gunneridae</taxon>
        <taxon>Pentapetalae</taxon>
        <taxon>rosids</taxon>
        <taxon>malvids</taxon>
        <taxon>Sapindales</taxon>
        <taxon>Anacardiaceae</taxon>
        <taxon>Pistacia</taxon>
    </lineage>
</organism>
<name>A0ACC0X1G0_9ROSI</name>
<gene>
    <name evidence="1" type="ORF">Pint_30645</name>
</gene>
<evidence type="ECO:0000313" key="2">
    <source>
        <dbReference type="Proteomes" id="UP001163603"/>
    </source>
</evidence>
<proteinExistence type="predicted"/>
<reference evidence="2" key="1">
    <citation type="journal article" date="2023" name="G3 (Bethesda)">
        <title>Genome assembly and association tests identify interacting loci associated with vigor, precocity, and sex in interspecific pistachio rootstocks.</title>
        <authorList>
            <person name="Palmer W."/>
            <person name="Jacygrad E."/>
            <person name="Sagayaradj S."/>
            <person name="Cavanaugh K."/>
            <person name="Han R."/>
            <person name="Bertier L."/>
            <person name="Beede B."/>
            <person name="Kafkas S."/>
            <person name="Golino D."/>
            <person name="Preece J."/>
            <person name="Michelmore R."/>
        </authorList>
    </citation>
    <scope>NUCLEOTIDE SEQUENCE [LARGE SCALE GENOMIC DNA]</scope>
</reference>
<protein>
    <submittedName>
        <fullName evidence="1">Uncharacterized protein</fullName>
    </submittedName>
</protein>
<dbReference type="EMBL" id="CM047750">
    <property type="protein sequence ID" value="KAJ0007124.1"/>
    <property type="molecule type" value="Genomic_DNA"/>
</dbReference>
<comment type="caution">
    <text evidence="1">The sequence shown here is derived from an EMBL/GenBank/DDBJ whole genome shotgun (WGS) entry which is preliminary data.</text>
</comment>
<dbReference type="Proteomes" id="UP001163603">
    <property type="component" value="Chromosome 15"/>
</dbReference>
<evidence type="ECO:0000313" key="1">
    <source>
        <dbReference type="EMBL" id="KAJ0007124.1"/>
    </source>
</evidence>
<sequence length="47" mass="5477">MSSLNTSMTMALTLKSITFRRSEEVEERVIKIHRLVALQASETHFKR</sequence>
<accession>A0ACC0X1G0</accession>